<dbReference type="Proteomes" id="UP001623232">
    <property type="component" value="Plasmid unnamed4"/>
</dbReference>
<protein>
    <submittedName>
        <fullName evidence="1">Uncharacterized protein</fullName>
    </submittedName>
</protein>
<dbReference type="EMBL" id="CP123585">
    <property type="protein sequence ID" value="WZK91178.1"/>
    <property type="molecule type" value="Genomic_DNA"/>
</dbReference>
<proteinExistence type="predicted"/>
<dbReference type="RefSeq" id="WP_406651235.1">
    <property type="nucleotide sequence ID" value="NZ_CP123585.1"/>
</dbReference>
<evidence type="ECO:0000313" key="2">
    <source>
        <dbReference type="Proteomes" id="UP001623232"/>
    </source>
</evidence>
<accession>A0ABZ2XYI1</accession>
<geneLocation type="plasmid" evidence="1 2">
    <name>unnamed4</name>
</geneLocation>
<keyword evidence="1" id="KW-0614">Plasmid</keyword>
<name>A0ABZ2XYI1_9RHOB</name>
<keyword evidence="2" id="KW-1185">Reference proteome</keyword>
<sequence>MTGVQKYAGFYCAGPHAKSRGMILKISLSDIAKFAGLLQNAVIEPFDFSPSADLSRIINREKDMLQQAAFGKTSGETAAVLDLSERFVEILTEIQGPDCVPQTRHARFPERLRWGLF</sequence>
<organism evidence="1 2">
    <name type="scientific">Aliisedimentitalea scapharcae</name>
    <dbReference type="NCBI Taxonomy" id="1524259"/>
    <lineage>
        <taxon>Bacteria</taxon>
        <taxon>Pseudomonadati</taxon>
        <taxon>Pseudomonadota</taxon>
        <taxon>Alphaproteobacteria</taxon>
        <taxon>Rhodobacterales</taxon>
        <taxon>Roseobacteraceae</taxon>
        <taxon>Aliisedimentitalea</taxon>
    </lineage>
</organism>
<reference evidence="1 2" key="1">
    <citation type="submission" date="2023-04" db="EMBL/GenBank/DDBJ databases">
        <title>Complete genome sequence of Alisedimentitalea scapharcae.</title>
        <authorList>
            <person name="Rong J.-C."/>
            <person name="Yi M.-L."/>
            <person name="Zhao Q."/>
        </authorList>
    </citation>
    <scope>NUCLEOTIDE SEQUENCE [LARGE SCALE GENOMIC DNA]</scope>
    <source>
        <strain evidence="1 2">KCTC 42119</strain>
        <plasmid evidence="1 2">unnamed4</plasmid>
    </source>
</reference>
<gene>
    <name evidence="1" type="ORF">QEZ52_21700</name>
</gene>
<evidence type="ECO:0000313" key="1">
    <source>
        <dbReference type="EMBL" id="WZK91178.1"/>
    </source>
</evidence>